<dbReference type="SUPFAM" id="SSF54001">
    <property type="entry name" value="Cysteine proteinases"/>
    <property type="match status" value="1"/>
</dbReference>
<dbReference type="PROSITE" id="PS50203">
    <property type="entry name" value="CALPAIN_CAT"/>
    <property type="match status" value="1"/>
</dbReference>
<protein>
    <submittedName>
        <fullName evidence="7">Calpain-15-like</fullName>
    </submittedName>
</protein>
<dbReference type="GeneID" id="111125883"/>
<feature type="compositionally biased region" description="Basic and acidic residues" evidence="4">
    <location>
        <begin position="135"/>
        <end position="145"/>
    </location>
</feature>
<dbReference type="Pfam" id="PF00648">
    <property type="entry name" value="Peptidase_C2"/>
    <property type="match status" value="1"/>
</dbReference>
<dbReference type="PANTHER" id="PTHR10183:SF382">
    <property type="entry name" value="CALPAIN-15"/>
    <property type="match status" value="1"/>
</dbReference>
<dbReference type="GO" id="GO:0004198">
    <property type="term" value="F:calcium-dependent cysteine-type endopeptidase activity"/>
    <property type="evidence" value="ECO:0007669"/>
    <property type="project" value="InterPro"/>
</dbReference>
<evidence type="ECO:0000313" key="6">
    <source>
        <dbReference type="Proteomes" id="UP000694844"/>
    </source>
</evidence>
<evidence type="ECO:0000256" key="4">
    <source>
        <dbReference type="SAM" id="MobiDB-lite"/>
    </source>
</evidence>
<proteinExistence type="inferred from homology"/>
<comment type="caution">
    <text evidence="3">Lacks conserved residue(s) required for the propagation of feature annotation.</text>
</comment>
<dbReference type="InterPro" id="IPR022684">
    <property type="entry name" value="Calpain_cysteine_protease"/>
</dbReference>
<feature type="compositionally biased region" description="Polar residues" evidence="4">
    <location>
        <begin position="79"/>
        <end position="94"/>
    </location>
</feature>
<dbReference type="Gene3D" id="3.90.70.10">
    <property type="entry name" value="Cysteine proteinases"/>
    <property type="match status" value="1"/>
</dbReference>
<name>A0A8B8DE25_CRAVI</name>
<accession>A0A8B8DE25</accession>
<evidence type="ECO:0000256" key="2">
    <source>
        <dbReference type="PIRSR" id="PIRSR622684-1"/>
    </source>
</evidence>
<keyword evidence="6" id="KW-1185">Reference proteome</keyword>
<feature type="region of interest" description="Disordered" evidence="4">
    <location>
        <begin position="41"/>
        <end position="106"/>
    </location>
</feature>
<dbReference type="CDD" id="cd00044">
    <property type="entry name" value="CysPc"/>
    <property type="match status" value="1"/>
</dbReference>
<dbReference type="GO" id="GO:0005737">
    <property type="term" value="C:cytoplasm"/>
    <property type="evidence" value="ECO:0007669"/>
    <property type="project" value="TreeGrafter"/>
</dbReference>
<dbReference type="PANTHER" id="PTHR10183">
    <property type="entry name" value="CALPAIN"/>
    <property type="match status" value="1"/>
</dbReference>
<dbReference type="PRINTS" id="PR00704">
    <property type="entry name" value="CALPAIN"/>
</dbReference>
<comment type="similarity">
    <text evidence="1">Belongs to the peptidase C2 family.</text>
</comment>
<dbReference type="KEGG" id="cvn:111125883"/>
<feature type="domain" description="Calpain catalytic" evidence="5">
    <location>
        <begin position="212"/>
        <end position="485"/>
    </location>
</feature>
<dbReference type="Proteomes" id="UP000694844">
    <property type="component" value="Chromosome 3"/>
</dbReference>
<dbReference type="GO" id="GO:0006508">
    <property type="term" value="P:proteolysis"/>
    <property type="evidence" value="ECO:0007669"/>
    <property type="project" value="InterPro"/>
</dbReference>
<organism evidence="6 7">
    <name type="scientific">Crassostrea virginica</name>
    <name type="common">Eastern oyster</name>
    <dbReference type="NCBI Taxonomy" id="6565"/>
    <lineage>
        <taxon>Eukaryota</taxon>
        <taxon>Metazoa</taxon>
        <taxon>Spiralia</taxon>
        <taxon>Lophotrochozoa</taxon>
        <taxon>Mollusca</taxon>
        <taxon>Bivalvia</taxon>
        <taxon>Autobranchia</taxon>
        <taxon>Pteriomorphia</taxon>
        <taxon>Ostreida</taxon>
        <taxon>Ostreoidea</taxon>
        <taxon>Ostreidae</taxon>
        <taxon>Crassostrea</taxon>
    </lineage>
</organism>
<sequence length="782" mass="90071">MFKFLRKHDHSAAEWQCHRCNEKISSGNRCTNCDRKFNRDKDQEIKSENTSPSDGNKPKLKPIKKYRKNQSDKNDPSRGANSDDTQGVTDTANSVVGGHGSSEPNTVNQKDGWICKICHMSGNQHEQCVMCKQERKDSHDEENIKNRRKRKNMNRSKLHAGESIKVDKERKRQKRIAEDIANNIRDYCQKNKIHYEDRCFPDPNDQSYDRKEWRRIKDVQDKSCKGSKPWTILNNPSPDDAIQGSAENCWFLCSISLLAQKRNLLEDIIVTKNFSEEGLYQVRLCKDGNWKTVIVDDRFPCDRNGNLKYSRPQNKQLWVMLLEKAAAKLHGGYQALNAGLVVESLAMLTGEPCEHIDITGSDFEKKDDKKCQVDSEKLWANLKSWNQSRYLLGISTPKDNDHEELEDCHCYPILAVEDTRDGKKLLKLWTSSDHQHCVTGCLRSNLSLQKEKKRLLRDLKKGEFWISFEEEFLRYFNSLSVCKVEEGWYESRFKGVFPPVLNDEWKYYSFRLVNDTVTKLKLGLFQKSMRGSSMQIESFTDLLILVLQNQEDKLGHPFKTEPLFSRVLSYSKRRARSLTTCSVDLYPGSYTLACFSFGKLQQDDVDFTEDDYVRYTLSIHSSQPLFIDEVNATKFEQLRYAPADALITLAKQSKMEEHSNSRETSIRISQINGNVYCAMFMFYGEICVFINETSEGYIYKRNYGESSYLMAVRHSLSTGDYIPAKSGRVINIVTPIDPETPWEVVAQKGFEPCPSSRASTPAIPDTLEALLTARLIPEIMST</sequence>
<feature type="compositionally biased region" description="Basic residues" evidence="4">
    <location>
        <begin position="146"/>
        <end position="158"/>
    </location>
</feature>
<dbReference type="OrthoDB" id="424753at2759"/>
<evidence type="ECO:0000259" key="5">
    <source>
        <dbReference type="PROSITE" id="PS50203"/>
    </source>
</evidence>
<feature type="region of interest" description="Disordered" evidence="4">
    <location>
        <begin position="135"/>
        <end position="165"/>
    </location>
</feature>
<feature type="active site" evidence="2">
    <location>
        <position position="409"/>
    </location>
</feature>
<dbReference type="RefSeq" id="XP_022325804.1">
    <property type="nucleotide sequence ID" value="XM_022470096.1"/>
</dbReference>
<dbReference type="InterPro" id="IPR038765">
    <property type="entry name" value="Papain-like_cys_pep_sf"/>
</dbReference>
<dbReference type="SMART" id="SM00230">
    <property type="entry name" value="CysPc"/>
    <property type="match status" value="1"/>
</dbReference>
<gene>
    <name evidence="7" type="primary">LOC111125883</name>
</gene>
<dbReference type="AlphaFoldDB" id="A0A8B8DE25"/>
<feature type="active site" evidence="2">
    <location>
        <position position="249"/>
    </location>
</feature>
<reference evidence="7" key="1">
    <citation type="submission" date="2025-08" db="UniProtKB">
        <authorList>
            <consortium name="RefSeq"/>
        </authorList>
    </citation>
    <scope>IDENTIFICATION</scope>
    <source>
        <tissue evidence="7">Whole sample</tissue>
    </source>
</reference>
<evidence type="ECO:0000256" key="3">
    <source>
        <dbReference type="PROSITE-ProRule" id="PRU00239"/>
    </source>
</evidence>
<evidence type="ECO:0000256" key="1">
    <source>
        <dbReference type="ARBA" id="ARBA00007623"/>
    </source>
</evidence>
<feature type="compositionally biased region" description="Basic residues" evidence="4">
    <location>
        <begin position="58"/>
        <end position="68"/>
    </location>
</feature>
<evidence type="ECO:0000313" key="7">
    <source>
        <dbReference type="RefSeq" id="XP_022325804.1"/>
    </source>
</evidence>
<dbReference type="InterPro" id="IPR001300">
    <property type="entry name" value="Peptidase_C2_calpain_cat"/>
</dbReference>